<gene>
    <name evidence="1" type="ORF">LC087_19085</name>
</gene>
<protein>
    <submittedName>
        <fullName evidence="1">Uncharacterized protein</fullName>
    </submittedName>
</protein>
<sequence length="50" mass="6140">MNPDRYTMIWQLTLNTKFDENYLLNVSDKELTKLWEERVGQYERGTTNKR</sequence>
<dbReference type="Proteomes" id="UP001197974">
    <property type="component" value="Plasmid unnamed1"/>
</dbReference>
<evidence type="ECO:0000313" key="2">
    <source>
        <dbReference type="Proteomes" id="UP001197974"/>
    </source>
</evidence>
<organism evidence="1 2">
    <name type="scientific">Bacillus carboniphilus</name>
    <dbReference type="NCBI Taxonomy" id="86663"/>
    <lineage>
        <taxon>Bacteria</taxon>
        <taxon>Bacillati</taxon>
        <taxon>Bacillota</taxon>
        <taxon>Bacilli</taxon>
        <taxon>Bacillales</taxon>
        <taxon>Bacillaceae</taxon>
        <taxon>Bacillus</taxon>
    </lineage>
</organism>
<keyword evidence="1" id="KW-0614">Plasmid</keyword>
<dbReference type="RefSeq" id="WP_226540691.1">
    <property type="nucleotide sequence ID" value="NZ_CP129014.1"/>
</dbReference>
<evidence type="ECO:0000313" key="1">
    <source>
        <dbReference type="EMBL" id="WLR44413.1"/>
    </source>
</evidence>
<keyword evidence="2" id="KW-1185">Reference proteome</keyword>
<proteinExistence type="predicted"/>
<reference evidence="1 2" key="1">
    <citation type="submission" date="2023-06" db="EMBL/GenBank/DDBJ databases">
        <title>Five Gram-positive bacteria isolated from mangrove sediments in Shenzhen, Guangdong, China.</title>
        <authorList>
            <person name="Yu S."/>
            <person name="Zheng W."/>
            <person name="Huang Y."/>
        </authorList>
    </citation>
    <scope>NUCLEOTIDE SEQUENCE [LARGE SCALE GENOMIC DNA]</scope>
    <source>
        <strain evidence="1 2">SaN35-3</strain>
        <plasmid evidence="1 2">unnamed1</plasmid>
    </source>
</reference>
<dbReference type="EMBL" id="CP129014">
    <property type="protein sequence ID" value="WLR44413.1"/>
    <property type="molecule type" value="Genomic_DNA"/>
</dbReference>
<name>A0ABY9K126_9BACI</name>
<geneLocation type="plasmid" evidence="1 2">
    <name>unnamed1</name>
</geneLocation>
<accession>A0ABY9K126</accession>